<keyword evidence="2" id="KW-1185">Reference proteome</keyword>
<dbReference type="HOGENOM" id="CLU_3350759_0_0_10"/>
<gene>
    <name evidence="1" type="ordered locus">zobellia_2746</name>
</gene>
<reference evidence="1 2" key="2">
    <citation type="journal article" date="2012" name="Environ. Microbiol.">
        <title>Characterization of the first alginolytic operons in a marine bacterium: from their emergence in marine Flavobacteriia to their independent transfers to marine Proteobacteria and human gut Bacteroides.</title>
        <authorList>
            <person name="Thomas F."/>
            <person name="Barbeyron T."/>
            <person name="Tonon T."/>
            <person name="Genicot S."/>
            <person name="Czjzek M."/>
            <person name="Michel G."/>
        </authorList>
    </citation>
    <scope>NUCLEOTIDE SEQUENCE [LARGE SCALE GENOMIC DNA]</scope>
    <source>
        <strain evidence="2">DSM 12802 / CCUG 47099 / CIP 106680 / NCIMB 13871 / Dsij</strain>
    </source>
</reference>
<dbReference type="EMBL" id="FP476056">
    <property type="protein sequence ID" value="CAZ96896.1"/>
    <property type="molecule type" value="Genomic_DNA"/>
</dbReference>
<dbReference type="AlphaFoldDB" id="G0L6F5"/>
<name>G0L6F5_ZOBGA</name>
<evidence type="ECO:0000313" key="2">
    <source>
        <dbReference type="Proteomes" id="UP000008898"/>
    </source>
</evidence>
<sequence length="37" mass="4266">MRFWGPLTLFVLLYGKKGWGFRKFTDDVTALPSFGRG</sequence>
<accession>G0L6F5</accession>
<dbReference type="KEGG" id="zga:ZOBELLIA_2746"/>
<proteinExistence type="predicted"/>
<reference evidence="2" key="1">
    <citation type="submission" date="2009-07" db="EMBL/GenBank/DDBJ databases">
        <title>Complete genome sequence of Zobellia galactanivorans Dsij.</title>
        <authorList>
            <consortium name="Genoscope - CEA"/>
        </authorList>
    </citation>
    <scope>NUCLEOTIDE SEQUENCE [LARGE SCALE GENOMIC DNA]</scope>
    <source>
        <strain evidence="2">DSM 12802 / CCUG 47099 / CIP 106680 / NCIMB 13871 / Dsij</strain>
    </source>
</reference>
<organism evidence="1 2">
    <name type="scientific">Zobellia galactanivorans (strain DSM 12802 / CCUG 47099 / CIP 106680 / NCIMB 13871 / Dsij)</name>
    <dbReference type="NCBI Taxonomy" id="63186"/>
    <lineage>
        <taxon>Bacteria</taxon>
        <taxon>Pseudomonadati</taxon>
        <taxon>Bacteroidota</taxon>
        <taxon>Flavobacteriia</taxon>
        <taxon>Flavobacteriales</taxon>
        <taxon>Flavobacteriaceae</taxon>
        <taxon>Zobellia</taxon>
    </lineage>
</organism>
<protein>
    <submittedName>
        <fullName evidence="1">Uncharacterized protein</fullName>
    </submittedName>
</protein>
<dbReference type="Proteomes" id="UP000008898">
    <property type="component" value="Chromosome"/>
</dbReference>
<evidence type="ECO:0000313" key="1">
    <source>
        <dbReference type="EMBL" id="CAZ96896.1"/>
    </source>
</evidence>